<evidence type="ECO:0000259" key="1">
    <source>
        <dbReference type="Pfam" id="PF01272"/>
    </source>
</evidence>
<dbReference type="PANTHER" id="PTHR30437:SF4">
    <property type="entry name" value="TRANSCRIPTION ELONGATION FACTOR GREA"/>
    <property type="match status" value="1"/>
</dbReference>
<evidence type="ECO:0000313" key="2">
    <source>
        <dbReference type="EMBL" id="MBT2161419.1"/>
    </source>
</evidence>
<organism evidence="2 3">
    <name type="scientific">Zobellia barbeyronii</name>
    <dbReference type="NCBI Taxonomy" id="2748009"/>
    <lineage>
        <taxon>Bacteria</taxon>
        <taxon>Pseudomonadati</taxon>
        <taxon>Bacteroidota</taxon>
        <taxon>Flavobacteriia</taxon>
        <taxon>Flavobacteriales</taxon>
        <taxon>Flavobacteriaceae</taxon>
        <taxon>Zobellia</taxon>
    </lineage>
</organism>
<dbReference type="InterPro" id="IPR036953">
    <property type="entry name" value="GreA/GreB_C_sf"/>
</dbReference>
<dbReference type="GO" id="GO:0003746">
    <property type="term" value="F:translation elongation factor activity"/>
    <property type="evidence" value="ECO:0007669"/>
    <property type="project" value="UniProtKB-KW"/>
</dbReference>
<reference evidence="3" key="1">
    <citation type="submission" date="2023-07" db="EMBL/GenBank/DDBJ databases">
        <title>Zobellia barbeyronii sp. nov., a new marine flavobacterium, isolated from green and red algae.</title>
        <authorList>
            <person name="Nedashkovskaya O.I."/>
            <person name="Otstavnykh N."/>
            <person name="Zhukova N."/>
            <person name="Guzev K."/>
            <person name="Chausova V."/>
            <person name="Tekutyeva L."/>
            <person name="Mikhailov V."/>
            <person name="Isaeva M."/>
        </authorList>
    </citation>
    <scope>NUCLEOTIDE SEQUENCE [LARGE SCALE GENOMIC DNA]</scope>
    <source>
        <strain evidence="3">KMM 6746</strain>
    </source>
</reference>
<dbReference type="InterPro" id="IPR001437">
    <property type="entry name" value="Tscrpt_elong_fac_GreA/B_C"/>
</dbReference>
<name>A0ABS5WDE3_9FLAO</name>
<gene>
    <name evidence="2" type="ORF">HW347_09085</name>
</gene>
<sequence>MKYGSLVLERKDYRVLKKYLKHNLYIEDYSHKDALDTLEDNLKTALILEEKDMPDDTIGFNSMVTVSSISKFEYTFQLVSPLNNDPKNGKVSVTSTMGSLVIGKSEDDIINYGPPADSVSLKISKVGNLKLEKVEV</sequence>
<keyword evidence="2" id="KW-0648">Protein biosynthesis</keyword>
<protein>
    <submittedName>
        <fullName evidence="2">GreA/GreB family elongation factor</fullName>
    </submittedName>
</protein>
<dbReference type="SUPFAM" id="SSF54534">
    <property type="entry name" value="FKBP-like"/>
    <property type="match status" value="1"/>
</dbReference>
<keyword evidence="2" id="KW-0251">Elongation factor</keyword>
<accession>A0ABS5WDE3</accession>
<dbReference type="Proteomes" id="UP000740413">
    <property type="component" value="Unassembled WGS sequence"/>
</dbReference>
<feature type="domain" description="Transcription elongation factor GreA/GreB C-terminal" evidence="1">
    <location>
        <begin position="54"/>
        <end position="126"/>
    </location>
</feature>
<dbReference type="RefSeq" id="WP_214611589.1">
    <property type="nucleotide sequence ID" value="NZ_JACATN010000003.1"/>
</dbReference>
<dbReference type="EMBL" id="JACATN010000003">
    <property type="protein sequence ID" value="MBT2161419.1"/>
    <property type="molecule type" value="Genomic_DNA"/>
</dbReference>
<dbReference type="PANTHER" id="PTHR30437">
    <property type="entry name" value="TRANSCRIPTION ELONGATION FACTOR GREA"/>
    <property type="match status" value="1"/>
</dbReference>
<dbReference type="InterPro" id="IPR023459">
    <property type="entry name" value="Tscrpt_elong_fac_GreA/B_fam"/>
</dbReference>
<comment type="caution">
    <text evidence="2">The sequence shown here is derived from an EMBL/GenBank/DDBJ whole genome shotgun (WGS) entry which is preliminary data.</text>
</comment>
<dbReference type="Gene3D" id="3.10.50.30">
    <property type="entry name" value="Transcription elongation factor, GreA/GreB, C-terminal domain"/>
    <property type="match status" value="1"/>
</dbReference>
<keyword evidence="3" id="KW-1185">Reference proteome</keyword>
<proteinExistence type="predicted"/>
<dbReference type="Pfam" id="PF01272">
    <property type="entry name" value="GreA_GreB"/>
    <property type="match status" value="1"/>
</dbReference>
<evidence type="ECO:0000313" key="3">
    <source>
        <dbReference type="Proteomes" id="UP000740413"/>
    </source>
</evidence>